<evidence type="ECO:0000313" key="2">
    <source>
        <dbReference type="EMBL" id="GLI00924.1"/>
    </source>
</evidence>
<gene>
    <name evidence="2" type="ORF">Pa4123_62000</name>
</gene>
<feature type="region of interest" description="Disordered" evidence="1">
    <location>
        <begin position="150"/>
        <end position="169"/>
    </location>
</feature>
<keyword evidence="3" id="KW-1185">Reference proteome</keyword>
<evidence type="ECO:0000256" key="1">
    <source>
        <dbReference type="SAM" id="MobiDB-lite"/>
    </source>
</evidence>
<organism evidence="2 3">
    <name type="scientific">Phytohabitans aurantiacus</name>
    <dbReference type="NCBI Taxonomy" id="3016789"/>
    <lineage>
        <taxon>Bacteria</taxon>
        <taxon>Bacillati</taxon>
        <taxon>Actinomycetota</taxon>
        <taxon>Actinomycetes</taxon>
        <taxon>Micromonosporales</taxon>
        <taxon>Micromonosporaceae</taxon>
    </lineage>
</organism>
<sequence length="169" mass="19134">MNGMKPKELSFSIFGLGAKWEFGRANKEIARRTVRFLEDRRLLFGQRGQHPNDPQYCVRSAQEIRQFLGEQLEEHDPGRKLARALQEMRAACRRFIDVASEDPQSFRADAPGFFVAVGELRSTFGFYIGALADRYNLDVDDDLRQILPPSAEEEPQDAGLATLLDGTGR</sequence>
<proteinExistence type="predicted"/>
<evidence type="ECO:0000313" key="3">
    <source>
        <dbReference type="Proteomes" id="UP001144280"/>
    </source>
</evidence>
<dbReference type="Proteomes" id="UP001144280">
    <property type="component" value="Unassembled WGS sequence"/>
</dbReference>
<name>A0ABQ5R2B4_9ACTN</name>
<protein>
    <submittedName>
        <fullName evidence="2">Uncharacterized protein</fullName>
    </submittedName>
</protein>
<accession>A0ABQ5R2B4</accession>
<dbReference type="EMBL" id="BSDI01000038">
    <property type="protein sequence ID" value="GLI00924.1"/>
    <property type="molecule type" value="Genomic_DNA"/>
</dbReference>
<reference evidence="2" key="1">
    <citation type="submission" date="2022-12" db="EMBL/GenBank/DDBJ databases">
        <title>New Phytohabitans aurantiacus sp. RD004123 nov., an actinomycete isolated from soil.</title>
        <authorList>
            <person name="Triningsih D.W."/>
            <person name="Harunari E."/>
            <person name="Igarashi Y."/>
        </authorList>
    </citation>
    <scope>NUCLEOTIDE SEQUENCE</scope>
    <source>
        <strain evidence="2">RD004123</strain>
    </source>
</reference>
<comment type="caution">
    <text evidence="2">The sequence shown here is derived from an EMBL/GenBank/DDBJ whole genome shotgun (WGS) entry which is preliminary data.</text>
</comment>